<reference evidence="2" key="1">
    <citation type="submission" date="2020-04" db="EMBL/GenBank/DDBJ databases">
        <authorList>
            <person name="Chiriac C."/>
            <person name="Salcher M."/>
            <person name="Ghai R."/>
            <person name="Kavagutti S V."/>
        </authorList>
    </citation>
    <scope>NUCLEOTIDE SEQUENCE</scope>
</reference>
<evidence type="ECO:0000259" key="1">
    <source>
        <dbReference type="Pfam" id="PF18454"/>
    </source>
</evidence>
<dbReference type="SUPFAM" id="SSF69349">
    <property type="entry name" value="Phage fibre proteins"/>
    <property type="match status" value="1"/>
</dbReference>
<name>A0A6J5MMZ9_9CAUD</name>
<sequence length="166" mass="17236">MPVNTLMQTRRGTASAWTSANPVLAEGEWGYETDTKLAKCGNGSTAWNSLDYRTLPIQTSNSGKFLTTNGTTPSWAAAITPADYSAKGVILVATGTGTYTSQTVGTNGQVLTANSAQADGVEWTTLNALPTQTGNGGKYLTTNGTAASWSTIVTDPTPSIFMLMGA</sequence>
<proteinExistence type="predicted"/>
<accession>A0A6J5MMZ9</accession>
<feature type="domain" description="Major tropism determinant N-terminal" evidence="1">
    <location>
        <begin position="8"/>
        <end position="45"/>
    </location>
</feature>
<dbReference type="EMBL" id="LR796666">
    <property type="protein sequence ID" value="CAB4158105.1"/>
    <property type="molecule type" value="Genomic_DNA"/>
</dbReference>
<organism evidence="2">
    <name type="scientific">uncultured Caudovirales phage</name>
    <dbReference type="NCBI Taxonomy" id="2100421"/>
    <lineage>
        <taxon>Viruses</taxon>
        <taxon>Duplodnaviria</taxon>
        <taxon>Heunggongvirae</taxon>
        <taxon>Uroviricota</taxon>
        <taxon>Caudoviricetes</taxon>
        <taxon>Peduoviridae</taxon>
        <taxon>Maltschvirus</taxon>
        <taxon>Maltschvirus maltsch</taxon>
    </lineage>
</organism>
<gene>
    <name evidence="2" type="ORF">UFOVP429_7</name>
    <name evidence="3" type="ORF">UFOVP696_6</name>
</gene>
<dbReference type="EMBL" id="LR796484">
    <property type="protein sequence ID" value="CAB4147017.1"/>
    <property type="molecule type" value="Genomic_DNA"/>
</dbReference>
<dbReference type="InterPro" id="IPR041352">
    <property type="entry name" value="Mtd_N"/>
</dbReference>
<evidence type="ECO:0000313" key="2">
    <source>
        <dbReference type="EMBL" id="CAB4147017.1"/>
    </source>
</evidence>
<protein>
    <recommendedName>
        <fullName evidence="1">Major tropism determinant N-terminal domain-containing protein</fullName>
    </recommendedName>
</protein>
<evidence type="ECO:0000313" key="3">
    <source>
        <dbReference type="EMBL" id="CAB4158105.1"/>
    </source>
</evidence>
<dbReference type="Pfam" id="PF18454">
    <property type="entry name" value="Mtd_N"/>
    <property type="match status" value="1"/>
</dbReference>